<dbReference type="Gene3D" id="3.10.20.30">
    <property type="match status" value="1"/>
</dbReference>
<dbReference type="Proteomes" id="UP000198336">
    <property type="component" value="Unassembled WGS sequence"/>
</dbReference>
<evidence type="ECO:0000313" key="2">
    <source>
        <dbReference type="EMBL" id="OXA98743.1"/>
    </source>
</evidence>
<feature type="domain" description="2Fe-2S ferredoxin-type" evidence="1">
    <location>
        <begin position="44"/>
        <end position="97"/>
    </location>
</feature>
<dbReference type="InterPro" id="IPR036010">
    <property type="entry name" value="2Fe-2S_ferredoxin-like_sf"/>
</dbReference>
<dbReference type="InterPro" id="IPR001041">
    <property type="entry name" value="2Fe-2S_ferredoxin-type"/>
</dbReference>
<dbReference type="Pfam" id="PF00111">
    <property type="entry name" value="Fer2"/>
    <property type="match status" value="1"/>
</dbReference>
<protein>
    <recommendedName>
        <fullName evidence="1">2Fe-2S ferredoxin-type domain-containing protein</fullName>
    </recommendedName>
</protein>
<dbReference type="SUPFAM" id="SSF54292">
    <property type="entry name" value="2Fe-2S ferredoxin-like"/>
    <property type="match status" value="1"/>
</dbReference>
<name>A0A226HWZ0_9FLAO</name>
<proteinExistence type="predicted"/>
<dbReference type="EMBL" id="MUHA01000021">
    <property type="protein sequence ID" value="OXA98743.1"/>
    <property type="molecule type" value="Genomic_DNA"/>
</dbReference>
<dbReference type="GO" id="GO:0051536">
    <property type="term" value="F:iron-sulfur cluster binding"/>
    <property type="evidence" value="ECO:0007669"/>
    <property type="project" value="InterPro"/>
</dbReference>
<keyword evidence="3" id="KW-1185">Reference proteome</keyword>
<evidence type="ECO:0000259" key="1">
    <source>
        <dbReference type="Pfam" id="PF00111"/>
    </source>
</evidence>
<accession>A0A226HWZ0</accession>
<gene>
    <name evidence="2" type="ORF">B0A75_13855</name>
</gene>
<organism evidence="2 3">
    <name type="scientific">Flavobacterium oncorhynchi</name>
    <dbReference type="NCBI Taxonomy" id="728056"/>
    <lineage>
        <taxon>Bacteria</taxon>
        <taxon>Pseudomonadati</taxon>
        <taxon>Bacteroidota</taxon>
        <taxon>Flavobacteriia</taxon>
        <taxon>Flavobacteriales</taxon>
        <taxon>Flavobacteriaceae</taxon>
        <taxon>Flavobacterium</taxon>
    </lineage>
</organism>
<reference evidence="2 3" key="1">
    <citation type="submission" date="2016-11" db="EMBL/GenBank/DDBJ databases">
        <title>Whole genomes of Flavobacteriaceae.</title>
        <authorList>
            <person name="Stine C."/>
            <person name="Li C."/>
            <person name="Tadesse D."/>
        </authorList>
    </citation>
    <scope>NUCLEOTIDE SEQUENCE [LARGE SCALE GENOMIC DNA]</scope>
    <source>
        <strain evidence="2 3">CCUG 59446</strain>
    </source>
</reference>
<dbReference type="AlphaFoldDB" id="A0A226HWZ0"/>
<dbReference type="RefSeq" id="WP_089054874.1">
    <property type="nucleotide sequence ID" value="NZ_MUHA01000021.1"/>
</dbReference>
<dbReference type="InterPro" id="IPR012675">
    <property type="entry name" value="Beta-grasp_dom_sf"/>
</dbReference>
<evidence type="ECO:0000313" key="3">
    <source>
        <dbReference type="Proteomes" id="UP000198336"/>
    </source>
</evidence>
<sequence length="110" mass="12577">MITDRKNICFTVIYNGTIRTIETYVHEYPSLMFLLRDKLFLDDFGECGGVGRCATCVIKLNDIKENALKKDRNEPATLSKLGYTAENVRLSCQLYVTTDLEDSQIEIVEM</sequence>
<comment type="caution">
    <text evidence="2">The sequence shown here is derived from an EMBL/GenBank/DDBJ whole genome shotgun (WGS) entry which is preliminary data.</text>
</comment>